<evidence type="ECO:0000259" key="2">
    <source>
        <dbReference type="Pfam" id="PF20906"/>
    </source>
</evidence>
<feature type="domain" description="S-Me-THD N-terminal" evidence="1">
    <location>
        <begin position="9"/>
        <end position="166"/>
    </location>
</feature>
<dbReference type="Proteomes" id="UP001519363">
    <property type="component" value="Unassembled WGS sequence"/>
</dbReference>
<organism evidence="3 4">
    <name type="scientific">Crossiella equi</name>
    <dbReference type="NCBI Taxonomy" id="130796"/>
    <lineage>
        <taxon>Bacteria</taxon>
        <taxon>Bacillati</taxon>
        <taxon>Actinomycetota</taxon>
        <taxon>Actinomycetes</taxon>
        <taxon>Pseudonocardiales</taxon>
        <taxon>Pseudonocardiaceae</taxon>
        <taxon>Crossiella</taxon>
    </lineage>
</organism>
<dbReference type="Pfam" id="PF06032">
    <property type="entry name" value="S-Me-THD_N"/>
    <property type="match status" value="1"/>
</dbReference>
<keyword evidence="4" id="KW-1185">Reference proteome</keyword>
<evidence type="ECO:0000313" key="3">
    <source>
        <dbReference type="EMBL" id="MBP2474774.1"/>
    </source>
</evidence>
<dbReference type="RefSeq" id="WP_086783142.1">
    <property type="nucleotide sequence ID" value="NZ_JAGIOO010000001.1"/>
</dbReference>
<sequence length="364" mass="37546">MSAKQITAEDIPVMLAGAQLLCSSAGSIPLDGFTTAVADVLARNGPVPLVALDDLPPDALCVSIGAIGGFAPMVELPPNGDEPVLAVRALEDRLGRPVDAIVSLNAAGPNAVFPVAAAAGLGLPLVDCDGMGRIMPLMTQTTYTLAGLDIGPLAAVGLAGDVLVLDSTVRRSELLLRAAMQAAGGWMLCATYPATVAQLRPAALRGATSRVLTAGRMLSSVEDRESLLAGLTRTMGSRVLGSGRVVELGHATRTVGARHYPSVPTSIVVAEYGKAGRLIRLEGHGELLLAVIDGVVTAAVPDVLCMLDRQELNVVGMESVNVGHHVDVLVLPVSPMWHTSAGLAMAGPRAFGFPVRHPREEALP</sequence>
<dbReference type="InterPro" id="IPR048350">
    <property type="entry name" value="S-Me-THD-like_C"/>
</dbReference>
<proteinExistence type="predicted"/>
<evidence type="ECO:0000313" key="4">
    <source>
        <dbReference type="Proteomes" id="UP001519363"/>
    </source>
</evidence>
<dbReference type="EMBL" id="JAGIOO010000001">
    <property type="protein sequence ID" value="MBP2474774.1"/>
    <property type="molecule type" value="Genomic_DNA"/>
</dbReference>
<reference evidence="3 4" key="1">
    <citation type="submission" date="2021-03" db="EMBL/GenBank/DDBJ databases">
        <title>Sequencing the genomes of 1000 actinobacteria strains.</title>
        <authorList>
            <person name="Klenk H.-P."/>
        </authorList>
    </citation>
    <scope>NUCLEOTIDE SEQUENCE [LARGE SCALE GENOMIC DNA]</scope>
    <source>
        <strain evidence="3 4">DSM 44580</strain>
    </source>
</reference>
<name>A0ABS5AF01_9PSEU</name>
<protein>
    <submittedName>
        <fullName evidence="3">DUF917 family protein</fullName>
    </submittedName>
</protein>
<evidence type="ECO:0000259" key="1">
    <source>
        <dbReference type="Pfam" id="PF06032"/>
    </source>
</evidence>
<dbReference type="InterPro" id="IPR027479">
    <property type="entry name" value="S-Me-THD_N_sf"/>
</dbReference>
<feature type="domain" description="S-Me-THD-like C-terminal" evidence="2">
    <location>
        <begin position="171"/>
        <end position="355"/>
    </location>
</feature>
<dbReference type="InterPro" id="IPR010318">
    <property type="entry name" value="S-Me-THD_N"/>
</dbReference>
<gene>
    <name evidence="3" type="ORF">JOF53_003646</name>
</gene>
<accession>A0ABS5AF01</accession>
<dbReference type="Gene3D" id="3.40.1610.10">
    <property type="entry name" value="CV3147-like domain"/>
    <property type="match status" value="1"/>
</dbReference>
<dbReference type="Pfam" id="PF20906">
    <property type="entry name" value="S-Me-THD_C"/>
    <property type="match status" value="1"/>
</dbReference>
<dbReference type="SUPFAM" id="SSF160991">
    <property type="entry name" value="CV3147-like"/>
    <property type="match status" value="1"/>
</dbReference>
<comment type="caution">
    <text evidence="3">The sequence shown here is derived from an EMBL/GenBank/DDBJ whole genome shotgun (WGS) entry which is preliminary data.</text>
</comment>